<dbReference type="SUPFAM" id="SSF54211">
    <property type="entry name" value="Ribosomal protein S5 domain 2-like"/>
    <property type="match status" value="1"/>
</dbReference>
<evidence type="ECO:0000256" key="6">
    <source>
        <dbReference type="ARBA" id="ARBA00022833"/>
    </source>
</evidence>
<dbReference type="InterPro" id="IPR003593">
    <property type="entry name" value="AAA+_ATPase"/>
</dbReference>
<evidence type="ECO:0000256" key="13">
    <source>
        <dbReference type="RuleBase" id="RU003555"/>
    </source>
</evidence>
<evidence type="ECO:0000256" key="3">
    <source>
        <dbReference type="ARBA" id="ARBA00022763"/>
    </source>
</evidence>
<keyword evidence="1 11" id="KW-0479">Metal-binding</keyword>
<keyword evidence="7 11" id="KW-0067">ATP-binding</keyword>
<dbReference type="InterPro" id="IPR027417">
    <property type="entry name" value="P-loop_NTPase"/>
</dbReference>
<dbReference type="GO" id="GO:0016787">
    <property type="term" value="F:hydrolase activity"/>
    <property type="evidence" value="ECO:0007669"/>
    <property type="project" value="UniProtKB-KW"/>
</dbReference>
<dbReference type="PRINTS" id="PR01874">
    <property type="entry name" value="DNAREPAIRADA"/>
</dbReference>
<evidence type="ECO:0000256" key="12">
    <source>
        <dbReference type="NCBIfam" id="TIGR00416"/>
    </source>
</evidence>
<dbReference type="Pfam" id="PF13481">
    <property type="entry name" value="AAA_25"/>
    <property type="match status" value="1"/>
</dbReference>
<keyword evidence="6 13" id="KW-0862">Zinc</keyword>
<dbReference type="Pfam" id="PF18073">
    <property type="entry name" value="Zn_ribbon_LapB"/>
    <property type="match status" value="1"/>
</dbReference>
<keyword evidence="8 11" id="KW-0346">Stress response</keyword>
<evidence type="ECO:0000256" key="1">
    <source>
        <dbReference type="ARBA" id="ARBA00022723"/>
    </source>
</evidence>
<proteinExistence type="inferred from homology"/>
<dbReference type="AlphaFoldDB" id="A0A2H0W711"/>
<dbReference type="SMART" id="SM00382">
    <property type="entry name" value="AAA"/>
    <property type="match status" value="1"/>
</dbReference>
<comment type="caution">
    <text evidence="15">The sequence shown here is derived from an EMBL/GenBank/DDBJ whole genome shotgun (WGS) entry which is preliminary data.</text>
</comment>
<dbReference type="CDD" id="cd01121">
    <property type="entry name" value="RadA_SMS_N"/>
    <property type="match status" value="1"/>
</dbReference>
<dbReference type="Gene3D" id="3.40.50.300">
    <property type="entry name" value="P-loop containing nucleotide triphosphate hydrolases"/>
    <property type="match status" value="1"/>
</dbReference>
<name>A0A2H0W711_9BACT</name>
<evidence type="ECO:0000256" key="9">
    <source>
        <dbReference type="ARBA" id="ARBA00023125"/>
    </source>
</evidence>
<keyword evidence="2 11" id="KW-0547">Nucleotide-binding</keyword>
<evidence type="ECO:0000256" key="5">
    <source>
        <dbReference type="ARBA" id="ARBA00022801"/>
    </source>
</evidence>
<dbReference type="InterPro" id="IPR004504">
    <property type="entry name" value="DNA_repair_RadA"/>
</dbReference>
<dbReference type="FunFam" id="3.40.50.300:FF:000050">
    <property type="entry name" value="DNA repair protein RadA"/>
    <property type="match status" value="1"/>
</dbReference>
<evidence type="ECO:0000256" key="11">
    <source>
        <dbReference type="HAMAP-Rule" id="MF_01498"/>
    </source>
</evidence>
<dbReference type="HAMAP" id="MF_01498">
    <property type="entry name" value="RadA_bact"/>
    <property type="match status" value="1"/>
</dbReference>
<dbReference type="GO" id="GO:0005829">
    <property type="term" value="C:cytosol"/>
    <property type="evidence" value="ECO:0007669"/>
    <property type="project" value="TreeGrafter"/>
</dbReference>
<evidence type="ECO:0000259" key="14">
    <source>
        <dbReference type="PROSITE" id="PS50162"/>
    </source>
</evidence>
<dbReference type="InterPro" id="IPR020568">
    <property type="entry name" value="Ribosomal_Su5_D2-typ_SF"/>
</dbReference>
<evidence type="ECO:0000256" key="7">
    <source>
        <dbReference type="ARBA" id="ARBA00022840"/>
    </source>
</evidence>
<evidence type="ECO:0000256" key="4">
    <source>
        <dbReference type="ARBA" id="ARBA00022771"/>
    </source>
</evidence>
<feature type="binding site" evidence="11">
    <location>
        <begin position="95"/>
        <end position="102"/>
    </location>
    <ligand>
        <name>ATP</name>
        <dbReference type="ChEBI" id="CHEBI:30616"/>
    </ligand>
</feature>
<comment type="function">
    <text evidence="13">DNA-dependent ATPase involved in processing of recombination intermediates, plays a role in repairing DNA breaks. Stimulates the branch migration of RecA-mediated strand transfer reactions, allowing the 3' invading strand to extend heteroduplex DNA faster. Binds ssDNA in the presence of ADP but not other nucleotides, has ATPase activity that is stimulated by ssDNA and various branched DNA structures, but inhibited by SSB. Does not have RecA's homology-searching function.</text>
</comment>
<feature type="region of interest" description="Lon-protease-like" evidence="11">
    <location>
        <begin position="346"/>
        <end position="430"/>
    </location>
</feature>
<evidence type="ECO:0000313" key="16">
    <source>
        <dbReference type="Proteomes" id="UP000231382"/>
    </source>
</evidence>
<sequence length="430" mass="46976">MSKKPSTIWLCESCGNEFSTWAGKCPACGEWNTLKELQVQSTKSRGGSKAEEKIESKMMSDVEVTNNQRTKTGIGEFDRVMGGGIVPGSITLLGGEPGIGKSTLILDVANRMKRAFYLSAEESMSQITMRAKRMGINGENITLASGPEISALDREIEKIDPDLIIIDSIQTVFHNSYDATPGSIVQVRECGIYLQQLAKKTGRSIIIIGHVTKEGNLAGPRILEHLVDTVLYLEGEKFSEARILRDIKNRFGATNEVGIFAMQEKGLVEVKNPSELFLSEKNDSPGSVVTVALEGTRPILVEVQALVAPTHFGYPKRTAAGFNLNRLNLLAAVISKKTHFDLSNHDIYLNIVGGMRVNEPAVDLAVCAAIISSYKNKSFGANSVFVGEVGLLGEVRRVIRQSDREKETKNLGYKIVDGVRDIASLVKFLN</sequence>
<keyword evidence="9 11" id="KW-0238">DNA-binding</keyword>
<comment type="function">
    <text evidence="11">Plays a role in repairing double-strand DNA breaks, probably involving stabilizing or processing branched DNA or blocked replication forks.</text>
</comment>
<dbReference type="NCBIfam" id="TIGR00416">
    <property type="entry name" value="sms"/>
    <property type="match status" value="1"/>
</dbReference>
<dbReference type="GO" id="GO:0008270">
    <property type="term" value="F:zinc ion binding"/>
    <property type="evidence" value="ECO:0007669"/>
    <property type="project" value="UniProtKB-KW"/>
</dbReference>
<accession>A0A2H0W711</accession>
<comment type="similarity">
    <text evidence="11 13">Belongs to the RecA family. RadA subfamily.</text>
</comment>
<dbReference type="SUPFAM" id="SSF52540">
    <property type="entry name" value="P-loop containing nucleoside triphosphate hydrolases"/>
    <property type="match status" value="1"/>
</dbReference>
<feature type="short sequence motif" description="RadA KNRFG motif" evidence="11">
    <location>
        <begin position="248"/>
        <end position="252"/>
    </location>
</feature>
<reference evidence="16" key="1">
    <citation type="submission" date="2017-09" db="EMBL/GenBank/DDBJ databases">
        <title>Depth-based differentiation of microbial function through sediment-hosted aquifers and enrichment of novel symbionts in the deep terrestrial subsurface.</title>
        <authorList>
            <person name="Probst A.J."/>
            <person name="Ladd B."/>
            <person name="Jarett J.K."/>
            <person name="Geller-Mcgrath D.E."/>
            <person name="Sieber C.M.K."/>
            <person name="Emerson J.B."/>
            <person name="Anantharaman K."/>
            <person name="Thomas B.C."/>
            <person name="Malmstrom R."/>
            <person name="Stieglmeier M."/>
            <person name="Klingl A."/>
            <person name="Woyke T."/>
            <person name="Ryan C.M."/>
            <person name="Banfield J.F."/>
        </authorList>
    </citation>
    <scope>NUCLEOTIDE SEQUENCE [LARGE SCALE GENOMIC DNA]</scope>
</reference>
<dbReference type="InterPro" id="IPR041166">
    <property type="entry name" value="Rubredoxin_2"/>
</dbReference>
<keyword evidence="3 11" id="KW-0227">DNA damage</keyword>
<dbReference type="PROSITE" id="PS50162">
    <property type="entry name" value="RECA_2"/>
    <property type="match status" value="1"/>
</dbReference>
<dbReference type="InterPro" id="IPR014721">
    <property type="entry name" value="Ribsml_uS5_D2-typ_fold_subgr"/>
</dbReference>
<evidence type="ECO:0000256" key="8">
    <source>
        <dbReference type="ARBA" id="ARBA00023016"/>
    </source>
</evidence>
<dbReference type="Proteomes" id="UP000231382">
    <property type="component" value="Unassembled WGS sequence"/>
</dbReference>
<evidence type="ECO:0000313" key="15">
    <source>
        <dbReference type="EMBL" id="PIS07875.1"/>
    </source>
</evidence>
<evidence type="ECO:0000256" key="2">
    <source>
        <dbReference type="ARBA" id="ARBA00022741"/>
    </source>
</evidence>
<dbReference type="GO" id="GO:0000725">
    <property type="term" value="P:recombinational repair"/>
    <property type="evidence" value="ECO:0007669"/>
    <property type="project" value="UniProtKB-UniRule"/>
</dbReference>
<dbReference type="EMBL" id="PEZW01000009">
    <property type="protein sequence ID" value="PIS07875.1"/>
    <property type="molecule type" value="Genomic_DNA"/>
</dbReference>
<protein>
    <recommendedName>
        <fullName evidence="11 12">DNA repair protein RadA</fullName>
    </recommendedName>
</protein>
<keyword evidence="4 13" id="KW-0863">Zinc-finger</keyword>
<evidence type="ECO:0000256" key="10">
    <source>
        <dbReference type="ARBA" id="ARBA00023204"/>
    </source>
</evidence>
<keyword evidence="5" id="KW-0378">Hydrolase</keyword>
<keyword evidence="10 11" id="KW-0234">DNA repair</keyword>
<dbReference type="GO" id="GO:0140664">
    <property type="term" value="F:ATP-dependent DNA damage sensor activity"/>
    <property type="evidence" value="ECO:0007669"/>
    <property type="project" value="InterPro"/>
</dbReference>
<dbReference type="Gene3D" id="3.30.230.10">
    <property type="match status" value="1"/>
</dbReference>
<dbReference type="PANTHER" id="PTHR32472:SF10">
    <property type="entry name" value="DNA REPAIR PROTEIN RADA-LIKE PROTEIN"/>
    <property type="match status" value="1"/>
</dbReference>
<organism evidence="15 16">
    <name type="scientific">Candidatus Berkelbacteria bacterium CG10_big_fil_rev_8_21_14_0_10_43_13</name>
    <dbReference type="NCBI Taxonomy" id="1974514"/>
    <lineage>
        <taxon>Bacteria</taxon>
        <taxon>Candidatus Berkelbacteria</taxon>
    </lineage>
</organism>
<comment type="domain">
    <text evidence="11">The middle region has homology to RecA with ATPase motifs including the RadA KNRFG motif, while the C-terminus is homologous to Lon protease.</text>
</comment>
<gene>
    <name evidence="11" type="primary">radA</name>
    <name evidence="15" type="ORF">COT78_01425</name>
</gene>
<dbReference type="InterPro" id="IPR020588">
    <property type="entry name" value="RecA_ATP-bd"/>
</dbReference>
<dbReference type="PANTHER" id="PTHR32472">
    <property type="entry name" value="DNA REPAIR PROTEIN RADA"/>
    <property type="match status" value="1"/>
</dbReference>
<dbReference type="GO" id="GO:0005524">
    <property type="term" value="F:ATP binding"/>
    <property type="evidence" value="ECO:0007669"/>
    <property type="project" value="UniProtKB-UniRule"/>
</dbReference>
<dbReference type="GO" id="GO:0003684">
    <property type="term" value="F:damaged DNA binding"/>
    <property type="evidence" value="ECO:0007669"/>
    <property type="project" value="InterPro"/>
</dbReference>
<feature type="domain" description="RecA family profile 1" evidence="14">
    <location>
        <begin position="66"/>
        <end position="211"/>
    </location>
</feature>